<dbReference type="SUPFAM" id="SSF53474">
    <property type="entry name" value="alpha/beta-Hydrolases"/>
    <property type="match status" value="1"/>
</dbReference>
<evidence type="ECO:0000256" key="3">
    <source>
        <dbReference type="ARBA" id="ARBA00047591"/>
    </source>
</evidence>
<comment type="caution">
    <text evidence="7">The sequence shown here is derived from an EMBL/GenBank/DDBJ whole genome shotgun (WGS) entry which is preliminary data.</text>
</comment>
<comment type="catalytic activity">
    <reaction evidence="4">
        <text>a monoacylglycerol + H2O = glycerol + a fatty acid + H(+)</text>
        <dbReference type="Rhea" id="RHEA:15245"/>
        <dbReference type="ChEBI" id="CHEBI:15377"/>
        <dbReference type="ChEBI" id="CHEBI:15378"/>
        <dbReference type="ChEBI" id="CHEBI:17408"/>
        <dbReference type="ChEBI" id="CHEBI:17754"/>
        <dbReference type="ChEBI" id="CHEBI:28868"/>
    </reaction>
</comment>
<dbReference type="EMBL" id="MU155156">
    <property type="protein sequence ID" value="KAF9483200.1"/>
    <property type="molecule type" value="Genomic_DNA"/>
</dbReference>
<dbReference type="InterPro" id="IPR051218">
    <property type="entry name" value="Sec_MonoDiacylglyc_Lipase"/>
</dbReference>
<evidence type="ECO:0000313" key="8">
    <source>
        <dbReference type="Proteomes" id="UP000807469"/>
    </source>
</evidence>
<comment type="catalytic activity">
    <reaction evidence="3">
        <text>a diacylglycerol + H2O = a monoacylglycerol + a fatty acid + H(+)</text>
        <dbReference type="Rhea" id="RHEA:32731"/>
        <dbReference type="ChEBI" id="CHEBI:15377"/>
        <dbReference type="ChEBI" id="CHEBI:15378"/>
        <dbReference type="ChEBI" id="CHEBI:17408"/>
        <dbReference type="ChEBI" id="CHEBI:18035"/>
        <dbReference type="ChEBI" id="CHEBI:28868"/>
    </reaction>
</comment>
<evidence type="ECO:0000256" key="5">
    <source>
        <dbReference type="SAM" id="MobiDB-lite"/>
    </source>
</evidence>
<keyword evidence="1" id="KW-1015">Disulfide bond</keyword>
<dbReference type="PANTHER" id="PTHR45856">
    <property type="entry name" value="ALPHA/BETA-HYDROLASES SUPERFAMILY PROTEIN"/>
    <property type="match status" value="1"/>
</dbReference>
<dbReference type="AlphaFoldDB" id="A0A9P5ZAD7"/>
<evidence type="ECO:0000256" key="1">
    <source>
        <dbReference type="ARBA" id="ARBA00023157"/>
    </source>
</evidence>
<dbReference type="InterPro" id="IPR002921">
    <property type="entry name" value="Fungal_lipase-type"/>
</dbReference>
<reference evidence="7" key="1">
    <citation type="submission" date="2020-11" db="EMBL/GenBank/DDBJ databases">
        <authorList>
            <consortium name="DOE Joint Genome Institute"/>
            <person name="Ahrendt S."/>
            <person name="Riley R."/>
            <person name="Andreopoulos W."/>
            <person name="Labutti K."/>
            <person name="Pangilinan J."/>
            <person name="Ruiz-Duenas F.J."/>
            <person name="Barrasa J.M."/>
            <person name="Sanchez-Garcia M."/>
            <person name="Camarero S."/>
            <person name="Miyauchi S."/>
            <person name="Serrano A."/>
            <person name="Linde D."/>
            <person name="Babiker R."/>
            <person name="Drula E."/>
            <person name="Ayuso-Fernandez I."/>
            <person name="Pacheco R."/>
            <person name="Padilla G."/>
            <person name="Ferreira P."/>
            <person name="Barriuso J."/>
            <person name="Kellner H."/>
            <person name="Castanera R."/>
            <person name="Alfaro M."/>
            <person name="Ramirez L."/>
            <person name="Pisabarro A.G."/>
            <person name="Kuo A."/>
            <person name="Tritt A."/>
            <person name="Lipzen A."/>
            <person name="He G."/>
            <person name="Yan M."/>
            <person name="Ng V."/>
            <person name="Cullen D."/>
            <person name="Martin F."/>
            <person name="Rosso M.-N."/>
            <person name="Henrissat B."/>
            <person name="Hibbett D."/>
            <person name="Martinez A.T."/>
            <person name="Grigoriev I.V."/>
        </authorList>
    </citation>
    <scope>NUCLEOTIDE SEQUENCE</scope>
    <source>
        <strain evidence="7">CIRM-BRFM 674</strain>
    </source>
</reference>
<feature type="region of interest" description="Disordered" evidence="5">
    <location>
        <begin position="192"/>
        <end position="213"/>
    </location>
</feature>
<dbReference type="InterPro" id="IPR029058">
    <property type="entry name" value="AB_hydrolase_fold"/>
</dbReference>
<dbReference type="Pfam" id="PF01764">
    <property type="entry name" value="Lipase_3"/>
    <property type="match status" value="1"/>
</dbReference>
<proteinExistence type="inferred from homology"/>
<organism evidence="7 8">
    <name type="scientific">Pholiota conissans</name>
    <dbReference type="NCBI Taxonomy" id="109636"/>
    <lineage>
        <taxon>Eukaryota</taxon>
        <taxon>Fungi</taxon>
        <taxon>Dikarya</taxon>
        <taxon>Basidiomycota</taxon>
        <taxon>Agaricomycotina</taxon>
        <taxon>Agaricomycetes</taxon>
        <taxon>Agaricomycetidae</taxon>
        <taxon>Agaricales</taxon>
        <taxon>Agaricineae</taxon>
        <taxon>Strophariaceae</taxon>
        <taxon>Pholiota</taxon>
    </lineage>
</organism>
<name>A0A9P5ZAD7_9AGAR</name>
<dbReference type="OrthoDB" id="438440at2759"/>
<evidence type="ECO:0000256" key="2">
    <source>
        <dbReference type="ARBA" id="ARBA00043996"/>
    </source>
</evidence>
<dbReference type="Proteomes" id="UP000807469">
    <property type="component" value="Unassembled WGS sequence"/>
</dbReference>
<feature type="domain" description="Fungal lipase-type" evidence="6">
    <location>
        <begin position="35"/>
        <end position="173"/>
    </location>
</feature>
<dbReference type="Gene3D" id="3.40.50.1820">
    <property type="entry name" value="alpha/beta hydrolase"/>
    <property type="match status" value="1"/>
</dbReference>
<dbReference type="PANTHER" id="PTHR45856:SF11">
    <property type="entry name" value="FUNGAL LIPASE-LIKE DOMAIN-CONTAINING PROTEIN"/>
    <property type="match status" value="1"/>
</dbReference>
<evidence type="ECO:0000256" key="4">
    <source>
        <dbReference type="ARBA" id="ARBA00048461"/>
    </source>
</evidence>
<comment type="similarity">
    <text evidence="2">Belongs to the AB hydrolase superfamily. Lipase family. Class 3 subfamily.</text>
</comment>
<dbReference type="GO" id="GO:0006629">
    <property type="term" value="P:lipid metabolic process"/>
    <property type="evidence" value="ECO:0007669"/>
    <property type="project" value="InterPro"/>
</dbReference>
<evidence type="ECO:0000259" key="6">
    <source>
        <dbReference type="Pfam" id="PF01764"/>
    </source>
</evidence>
<dbReference type="CDD" id="cd00519">
    <property type="entry name" value="Lipase_3"/>
    <property type="match status" value="1"/>
</dbReference>
<protein>
    <submittedName>
        <fullName evidence="7">Alpha/beta-hydrolase</fullName>
    </submittedName>
</protein>
<sequence length="235" mass="25305">MDACGHRPETGTEFSNPLTDVQGFVARDDNRKEIVVALRGSASVTDMIINSQLVLVPLESPGVRVPSGTRVHSGFLLAWDSIAAEIILTIGKELVIYPEYSIATTGHSLGGSLALLAAVSLQQNFKTTSVRTYSYGAPRTGNKVFSDYVNATFAEDASRVVHGNDGVPTIIPRQLGYHHHGVEYWQYESPSSEETTMKCDPVGEDPEGSASIPSQGINVAHTTYFGILVGTPFCF</sequence>
<keyword evidence="8" id="KW-1185">Reference proteome</keyword>
<gene>
    <name evidence="7" type="ORF">BDN70DRAFT_904333</name>
</gene>
<accession>A0A9P5ZAD7</accession>
<evidence type="ECO:0000313" key="7">
    <source>
        <dbReference type="EMBL" id="KAF9483200.1"/>
    </source>
</evidence>